<evidence type="ECO:0000313" key="2">
    <source>
        <dbReference type="Proteomes" id="UP001164250"/>
    </source>
</evidence>
<keyword evidence="2" id="KW-1185">Reference proteome</keyword>
<dbReference type="Proteomes" id="UP001164250">
    <property type="component" value="Chromosome 11"/>
</dbReference>
<reference evidence="2" key="1">
    <citation type="journal article" date="2023" name="G3 (Bethesda)">
        <title>Genome assembly and association tests identify interacting loci associated with vigor, precocity, and sex in interspecific pistachio rootstocks.</title>
        <authorList>
            <person name="Palmer W."/>
            <person name="Jacygrad E."/>
            <person name="Sagayaradj S."/>
            <person name="Cavanaugh K."/>
            <person name="Han R."/>
            <person name="Bertier L."/>
            <person name="Beede B."/>
            <person name="Kafkas S."/>
            <person name="Golino D."/>
            <person name="Preece J."/>
            <person name="Michelmore R."/>
        </authorList>
    </citation>
    <scope>NUCLEOTIDE SEQUENCE [LARGE SCALE GENOMIC DNA]</scope>
</reference>
<protein>
    <submittedName>
        <fullName evidence="1">Uncharacterized protein</fullName>
    </submittedName>
</protein>
<gene>
    <name evidence="1" type="ORF">Patl1_29720</name>
</gene>
<proteinExistence type="predicted"/>
<organism evidence="1 2">
    <name type="scientific">Pistacia atlantica</name>
    <dbReference type="NCBI Taxonomy" id="434234"/>
    <lineage>
        <taxon>Eukaryota</taxon>
        <taxon>Viridiplantae</taxon>
        <taxon>Streptophyta</taxon>
        <taxon>Embryophyta</taxon>
        <taxon>Tracheophyta</taxon>
        <taxon>Spermatophyta</taxon>
        <taxon>Magnoliopsida</taxon>
        <taxon>eudicotyledons</taxon>
        <taxon>Gunneridae</taxon>
        <taxon>Pentapetalae</taxon>
        <taxon>rosids</taxon>
        <taxon>malvids</taxon>
        <taxon>Sapindales</taxon>
        <taxon>Anacardiaceae</taxon>
        <taxon>Pistacia</taxon>
    </lineage>
</organism>
<sequence>MCWREEPVHIERVCRTKRNLFQLQERPGMFYFLFFG</sequence>
<comment type="caution">
    <text evidence="1">The sequence shown here is derived from an EMBL/GenBank/DDBJ whole genome shotgun (WGS) entry which is preliminary data.</text>
</comment>
<name>A0ACC1AC24_9ROSI</name>
<evidence type="ECO:0000313" key="1">
    <source>
        <dbReference type="EMBL" id="KAJ0083711.1"/>
    </source>
</evidence>
<accession>A0ACC1AC24</accession>
<dbReference type="EMBL" id="CM047907">
    <property type="protein sequence ID" value="KAJ0083711.1"/>
    <property type="molecule type" value="Genomic_DNA"/>
</dbReference>